<name>A0A9W8YV86_9PEZI</name>
<keyword evidence="1" id="KW-0732">Signal</keyword>
<reference evidence="2" key="1">
    <citation type="submission" date="2022-10" db="EMBL/GenBank/DDBJ databases">
        <title>Tapping the CABI collections for fungal endophytes: first genome assemblies for Collariella, Neodidymelliopsis, Ascochyta clinopodiicola, Didymella pomorum, Didymosphaeria variabile, Neocosmospora piperis and Neocucurbitaria cava.</title>
        <authorList>
            <person name="Hill R."/>
        </authorList>
    </citation>
    <scope>NUCLEOTIDE SEQUENCE</scope>
    <source>
        <strain evidence="2">IMI 355082</strain>
    </source>
</reference>
<organism evidence="2 3">
    <name type="scientific">Gnomoniopsis smithogilvyi</name>
    <dbReference type="NCBI Taxonomy" id="1191159"/>
    <lineage>
        <taxon>Eukaryota</taxon>
        <taxon>Fungi</taxon>
        <taxon>Dikarya</taxon>
        <taxon>Ascomycota</taxon>
        <taxon>Pezizomycotina</taxon>
        <taxon>Sordariomycetes</taxon>
        <taxon>Sordariomycetidae</taxon>
        <taxon>Diaporthales</taxon>
        <taxon>Gnomoniaceae</taxon>
        <taxon>Gnomoniopsis</taxon>
    </lineage>
</organism>
<dbReference type="OrthoDB" id="3006326at2759"/>
<sequence>MISLQPLIFFTAVIGMAVAIETHGGVQFDVRWTNTSSPLDNPIKDAYETAAAKQVYERLQGAIHATNITSDCLSSGNSTPAGVYVLKDCMVAEHGSGVFFDLLADDIAEADKFWKQVVEESSTNVTEYIPARTYVRGFFGDSLNATEFAIWTASPFSDAEDLHANPEHYFINSTVASVVSESSEIFEGWGGVLSSFGSVRTNFTVPDFSTPAFGTADYPWAWSLNTAFPLAFQRIGHKKLSDGTTFGVLHIAIRDFAANETSIGISGIEVYAAVWYPSWDQGCVANKTEFANNFLPDESHHMVQEIIADTLKAKSDCASGLCVVSS</sequence>
<feature type="signal peptide" evidence="1">
    <location>
        <begin position="1"/>
        <end position="19"/>
    </location>
</feature>
<protein>
    <submittedName>
        <fullName evidence="2">Uncharacterized protein</fullName>
    </submittedName>
</protein>
<evidence type="ECO:0000313" key="2">
    <source>
        <dbReference type="EMBL" id="KAJ4392093.1"/>
    </source>
</evidence>
<evidence type="ECO:0000313" key="3">
    <source>
        <dbReference type="Proteomes" id="UP001140453"/>
    </source>
</evidence>
<gene>
    <name evidence="2" type="ORF">N0V93_005715</name>
</gene>
<proteinExistence type="predicted"/>
<accession>A0A9W8YV86</accession>
<keyword evidence="3" id="KW-1185">Reference proteome</keyword>
<dbReference type="AlphaFoldDB" id="A0A9W8YV86"/>
<feature type="chain" id="PRO_5040856648" evidence="1">
    <location>
        <begin position="20"/>
        <end position="326"/>
    </location>
</feature>
<dbReference type="Proteomes" id="UP001140453">
    <property type="component" value="Unassembled WGS sequence"/>
</dbReference>
<comment type="caution">
    <text evidence="2">The sequence shown here is derived from an EMBL/GenBank/DDBJ whole genome shotgun (WGS) entry which is preliminary data.</text>
</comment>
<evidence type="ECO:0000256" key="1">
    <source>
        <dbReference type="SAM" id="SignalP"/>
    </source>
</evidence>
<dbReference type="EMBL" id="JAPEVB010000003">
    <property type="protein sequence ID" value="KAJ4392093.1"/>
    <property type="molecule type" value="Genomic_DNA"/>
</dbReference>